<keyword evidence="5 11" id="KW-0032">Aminotransferase</keyword>
<dbReference type="PANTHER" id="PTHR43643">
    <property type="entry name" value="HISTIDINOL-PHOSPHATE AMINOTRANSFERASE 2"/>
    <property type="match status" value="1"/>
</dbReference>
<proteinExistence type="inferred from homology"/>
<name>C7LZ85_ACIFD</name>
<evidence type="ECO:0000256" key="10">
    <source>
        <dbReference type="ARBA" id="ARBA00047481"/>
    </source>
</evidence>
<dbReference type="RefSeq" id="WP_015798529.1">
    <property type="nucleotide sequence ID" value="NC_013124.1"/>
</dbReference>
<dbReference type="EC" id="2.6.1.9" evidence="11"/>
<evidence type="ECO:0000256" key="11">
    <source>
        <dbReference type="HAMAP-Rule" id="MF_01023"/>
    </source>
</evidence>
<dbReference type="UniPathway" id="UPA00031">
    <property type="reaction ID" value="UER00012"/>
</dbReference>
<comment type="similarity">
    <text evidence="3 11">Belongs to the class-II pyridoxal-phosphate-dependent aminotransferase family. Histidinol-phosphate aminotransferase subfamily.</text>
</comment>
<dbReference type="AlphaFoldDB" id="C7LZ85"/>
<dbReference type="Gene3D" id="3.90.1150.10">
    <property type="entry name" value="Aspartate Aminotransferase, domain 1"/>
    <property type="match status" value="1"/>
</dbReference>
<dbReference type="InterPro" id="IPR005861">
    <property type="entry name" value="HisP_aminotrans"/>
</dbReference>
<evidence type="ECO:0000256" key="8">
    <source>
        <dbReference type="ARBA" id="ARBA00022898"/>
    </source>
</evidence>
<dbReference type="InterPro" id="IPR015424">
    <property type="entry name" value="PyrdxlP-dep_Trfase"/>
</dbReference>
<dbReference type="InterPro" id="IPR015421">
    <property type="entry name" value="PyrdxlP-dep_Trfase_major"/>
</dbReference>
<dbReference type="eggNOG" id="COG0079">
    <property type="taxonomic scope" value="Bacteria"/>
</dbReference>
<evidence type="ECO:0000259" key="12">
    <source>
        <dbReference type="Pfam" id="PF00155"/>
    </source>
</evidence>
<comment type="pathway">
    <text evidence="2 11">Amino-acid biosynthesis; L-histidine biosynthesis; L-histidine from 5-phospho-alpha-D-ribose 1-diphosphate: step 7/9.</text>
</comment>
<sequence>MVRPAPSLEDALGASYHSAQVPARVRLNTNESPYGPPPAVARALEEAVALDLARYPDRRAEALRAALGRLHGVAPTSIFVANGSNEVLETVLAAWGGPGRRLWLAEPTYGMYRQIARVTRTTVVAGARRSDGSIDPSSLEADSELVIVCQPNNPTGMLEPPEVMDRVLACDDRLVLVDEAYADFADLGPATLLGDHVVRIRTLSKAAGLAGLRLGYAVCAPEVADVLWSACLPYHVNAVTQAVAVAALADVDEIARRAALVVRERERVGQALGTLAARVWPSATNFILFDPGRPATEVWEGLVAKGILIRDASRWPGLSNTLRVTIGTADENDAFLAALGEVLA</sequence>
<dbReference type="OrthoDB" id="9809616at2"/>
<organism evidence="13 14">
    <name type="scientific">Acidimicrobium ferrooxidans (strain DSM 10331 / JCM 15462 / NBRC 103882 / ICP)</name>
    <dbReference type="NCBI Taxonomy" id="525909"/>
    <lineage>
        <taxon>Bacteria</taxon>
        <taxon>Bacillati</taxon>
        <taxon>Actinomycetota</taxon>
        <taxon>Acidimicrobiia</taxon>
        <taxon>Acidimicrobiales</taxon>
        <taxon>Acidimicrobiaceae</taxon>
        <taxon>Acidimicrobium</taxon>
    </lineage>
</organism>
<dbReference type="Proteomes" id="UP000000771">
    <property type="component" value="Chromosome"/>
</dbReference>
<dbReference type="InterPro" id="IPR015422">
    <property type="entry name" value="PyrdxlP-dep_Trfase_small"/>
</dbReference>
<evidence type="ECO:0000256" key="6">
    <source>
        <dbReference type="ARBA" id="ARBA00022605"/>
    </source>
</evidence>
<dbReference type="GO" id="GO:0004400">
    <property type="term" value="F:histidinol-phosphate transaminase activity"/>
    <property type="evidence" value="ECO:0007669"/>
    <property type="project" value="UniProtKB-UniRule"/>
</dbReference>
<dbReference type="STRING" id="525909.Afer_1110"/>
<protein>
    <recommendedName>
        <fullName evidence="11">Histidinol-phosphate aminotransferase</fullName>
        <ecNumber evidence="11">2.6.1.9</ecNumber>
    </recommendedName>
    <alternativeName>
        <fullName evidence="11">Imidazole acetol-phosphate transaminase</fullName>
    </alternativeName>
</protein>
<feature type="domain" description="Aminotransferase class I/classII large" evidence="12">
    <location>
        <begin position="25"/>
        <end position="339"/>
    </location>
</feature>
<dbReference type="HOGENOM" id="CLU_017584_3_0_11"/>
<dbReference type="KEGG" id="afo:Afer_1110"/>
<keyword evidence="9 11" id="KW-0368">Histidine biosynthesis</keyword>
<evidence type="ECO:0000256" key="2">
    <source>
        <dbReference type="ARBA" id="ARBA00005011"/>
    </source>
</evidence>
<accession>C7LZ85</accession>
<evidence type="ECO:0000256" key="3">
    <source>
        <dbReference type="ARBA" id="ARBA00007970"/>
    </source>
</evidence>
<keyword evidence="14" id="KW-1185">Reference proteome</keyword>
<evidence type="ECO:0000313" key="13">
    <source>
        <dbReference type="EMBL" id="ACU54043.1"/>
    </source>
</evidence>
<gene>
    <name evidence="11" type="primary">hisC</name>
    <name evidence="13" type="ordered locus">Afer_1110</name>
</gene>
<dbReference type="InterPro" id="IPR004839">
    <property type="entry name" value="Aminotransferase_I/II_large"/>
</dbReference>
<evidence type="ECO:0000256" key="5">
    <source>
        <dbReference type="ARBA" id="ARBA00022576"/>
    </source>
</evidence>
<dbReference type="SUPFAM" id="SSF53383">
    <property type="entry name" value="PLP-dependent transferases"/>
    <property type="match status" value="1"/>
</dbReference>
<evidence type="ECO:0000256" key="4">
    <source>
        <dbReference type="ARBA" id="ARBA00011738"/>
    </source>
</evidence>
<comment type="subunit">
    <text evidence="4 11">Homodimer.</text>
</comment>
<dbReference type="NCBIfam" id="TIGR01141">
    <property type="entry name" value="hisC"/>
    <property type="match status" value="1"/>
</dbReference>
<dbReference type="InterPro" id="IPR050106">
    <property type="entry name" value="HistidinolP_aminotransfase"/>
</dbReference>
<keyword evidence="7 11" id="KW-0808">Transferase</keyword>
<evidence type="ECO:0000256" key="1">
    <source>
        <dbReference type="ARBA" id="ARBA00001933"/>
    </source>
</evidence>
<dbReference type="Gene3D" id="3.40.640.10">
    <property type="entry name" value="Type I PLP-dependent aspartate aminotransferase-like (Major domain)"/>
    <property type="match status" value="1"/>
</dbReference>
<dbReference type="GO" id="GO:0000105">
    <property type="term" value="P:L-histidine biosynthetic process"/>
    <property type="evidence" value="ECO:0007669"/>
    <property type="project" value="UniProtKB-UniRule"/>
</dbReference>
<evidence type="ECO:0000256" key="7">
    <source>
        <dbReference type="ARBA" id="ARBA00022679"/>
    </source>
</evidence>
<comment type="cofactor">
    <cofactor evidence="1 11">
        <name>pyridoxal 5'-phosphate</name>
        <dbReference type="ChEBI" id="CHEBI:597326"/>
    </cofactor>
</comment>
<dbReference type="Pfam" id="PF00155">
    <property type="entry name" value="Aminotran_1_2"/>
    <property type="match status" value="1"/>
</dbReference>
<dbReference type="EMBL" id="CP001631">
    <property type="protein sequence ID" value="ACU54043.1"/>
    <property type="molecule type" value="Genomic_DNA"/>
</dbReference>
<feature type="modified residue" description="N6-(pyridoxal phosphate)lysine" evidence="11">
    <location>
        <position position="205"/>
    </location>
</feature>
<comment type="catalytic activity">
    <reaction evidence="10 11">
        <text>L-histidinol phosphate + 2-oxoglutarate = 3-(imidazol-4-yl)-2-oxopropyl phosphate + L-glutamate</text>
        <dbReference type="Rhea" id="RHEA:23744"/>
        <dbReference type="ChEBI" id="CHEBI:16810"/>
        <dbReference type="ChEBI" id="CHEBI:29985"/>
        <dbReference type="ChEBI" id="CHEBI:57766"/>
        <dbReference type="ChEBI" id="CHEBI:57980"/>
        <dbReference type="EC" id="2.6.1.9"/>
    </reaction>
</comment>
<dbReference type="PANTHER" id="PTHR43643:SF6">
    <property type="entry name" value="HISTIDINOL-PHOSPHATE AMINOTRANSFERASE"/>
    <property type="match status" value="1"/>
</dbReference>
<dbReference type="GO" id="GO:0030170">
    <property type="term" value="F:pyridoxal phosphate binding"/>
    <property type="evidence" value="ECO:0007669"/>
    <property type="project" value="InterPro"/>
</dbReference>
<dbReference type="HAMAP" id="MF_01023">
    <property type="entry name" value="HisC_aminotrans_2"/>
    <property type="match status" value="1"/>
</dbReference>
<evidence type="ECO:0000313" key="14">
    <source>
        <dbReference type="Proteomes" id="UP000000771"/>
    </source>
</evidence>
<keyword evidence="6 11" id="KW-0028">Amino-acid biosynthesis</keyword>
<reference evidence="13 14" key="1">
    <citation type="journal article" date="2009" name="Stand. Genomic Sci.">
        <title>Complete genome sequence of Acidimicrobium ferrooxidans type strain (ICP).</title>
        <authorList>
            <person name="Clum A."/>
            <person name="Nolan M."/>
            <person name="Lang E."/>
            <person name="Glavina Del Rio T."/>
            <person name="Tice H."/>
            <person name="Copeland A."/>
            <person name="Cheng J.F."/>
            <person name="Lucas S."/>
            <person name="Chen F."/>
            <person name="Bruce D."/>
            <person name="Goodwin L."/>
            <person name="Pitluck S."/>
            <person name="Ivanova N."/>
            <person name="Mavrommatis K."/>
            <person name="Mikhailova N."/>
            <person name="Pati A."/>
            <person name="Chen A."/>
            <person name="Palaniappan K."/>
            <person name="Goker M."/>
            <person name="Spring S."/>
            <person name="Land M."/>
            <person name="Hauser L."/>
            <person name="Chang Y.J."/>
            <person name="Jeffries C.C."/>
            <person name="Chain P."/>
            <person name="Bristow J."/>
            <person name="Eisen J.A."/>
            <person name="Markowitz V."/>
            <person name="Hugenholtz P."/>
            <person name="Kyrpides N.C."/>
            <person name="Klenk H.P."/>
            <person name="Lapidus A."/>
        </authorList>
    </citation>
    <scope>NUCLEOTIDE SEQUENCE [LARGE SCALE GENOMIC DNA]</scope>
    <source>
        <strain evidence="14">DSM 10331 / JCM 15462 / NBRC 103882 / ICP</strain>
    </source>
</reference>
<keyword evidence="8 11" id="KW-0663">Pyridoxal phosphate</keyword>
<evidence type="ECO:0000256" key="9">
    <source>
        <dbReference type="ARBA" id="ARBA00023102"/>
    </source>
</evidence>
<dbReference type="CDD" id="cd00609">
    <property type="entry name" value="AAT_like"/>
    <property type="match status" value="1"/>
</dbReference>